<gene>
    <name evidence="8" type="ORF">P5673_014145</name>
</gene>
<dbReference type="AlphaFoldDB" id="A0AAD9QJG9"/>
<keyword evidence="6" id="KW-0812">Transmembrane</keyword>
<evidence type="ECO:0000256" key="4">
    <source>
        <dbReference type="PIRSR" id="PIRSR637359-2"/>
    </source>
</evidence>
<protein>
    <submittedName>
        <fullName evidence="8">Heparan sulfate glucosamine 3-O-sulfotransferase 3B1</fullName>
    </submittedName>
</protein>
<evidence type="ECO:0000256" key="2">
    <source>
        <dbReference type="ARBA" id="ARBA00023180"/>
    </source>
</evidence>
<sequence>MANTAKKGFDCALRKAKGSMAAWLDGRKVLVALPLMGLLSFYIYSLTLRETKTQYQSNQFSFDDVRFDLDYARYKSNSGAKFDVSRHMLRFESKQNVTKTSKISHAKRLPNAIIIGVRKGGTRALLEFLRLHPKVKTCTREIHFFDNNDNYLRGLEWYRQQMPDSLPGDITIEKTPSYFVTDKVPKRIYEMSQNVKLIVILRDPTERAISDYVQVQLKKPDRMPSFETFVTKGEELRSSISAIQIGLYIEHLRKWLNYFPISQLHFVSMENMTITPSVELQAVEKFLNLEPFINEKLFYFNETKGFPCFSANAQGRNRNSGCLSAEKGRPHPVIRSNILKLLRDYYRPYNQELYKEVHRDFGWP</sequence>
<dbReference type="PANTHER" id="PTHR10605">
    <property type="entry name" value="HEPARAN SULFATE SULFOTRANSFERASE"/>
    <property type="match status" value="1"/>
</dbReference>
<feature type="binding site" evidence="4">
    <location>
        <position position="210"/>
    </location>
    <ligand>
        <name>3'-phosphoadenylyl sulfate</name>
        <dbReference type="ChEBI" id="CHEBI:58339"/>
    </ligand>
</feature>
<dbReference type="InterPro" id="IPR037359">
    <property type="entry name" value="NST/OST"/>
</dbReference>
<evidence type="ECO:0000256" key="5">
    <source>
        <dbReference type="PIRSR" id="PIRSR637359-3"/>
    </source>
</evidence>
<feature type="binding site" evidence="4">
    <location>
        <position position="202"/>
    </location>
    <ligand>
        <name>3'-phosphoadenylyl sulfate</name>
        <dbReference type="ChEBI" id="CHEBI:58339"/>
    </ligand>
</feature>
<dbReference type="Gene3D" id="3.40.50.300">
    <property type="entry name" value="P-loop containing nucleotide triphosphate hydrolases"/>
    <property type="match status" value="1"/>
</dbReference>
<dbReference type="InterPro" id="IPR000863">
    <property type="entry name" value="Sulfotransferase_dom"/>
</dbReference>
<reference evidence="8" key="1">
    <citation type="journal article" date="2023" name="G3 (Bethesda)">
        <title>Whole genome assembly and annotation of the endangered Caribbean coral Acropora cervicornis.</title>
        <authorList>
            <person name="Selwyn J.D."/>
            <person name="Vollmer S.V."/>
        </authorList>
    </citation>
    <scope>NUCLEOTIDE SEQUENCE</scope>
    <source>
        <strain evidence="8">K2</strain>
    </source>
</reference>
<evidence type="ECO:0000259" key="7">
    <source>
        <dbReference type="Pfam" id="PF00685"/>
    </source>
</evidence>
<keyword evidence="1" id="KW-0808">Transferase</keyword>
<dbReference type="FunFam" id="3.40.50.300:FF:002997">
    <property type="entry name" value="Sulfotransferase"/>
    <property type="match status" value="1"/>
</dbReference>
<keyword evidence="5" id="KW-1015">Disulfide bond</keyword>
<organism evidence="8 9">
    <name type="scientific">Acropora cervicornis</name>
    <name type="common">Staghorn coral</name>
    <dbReference type="NCBI Taxonomy" id="6130"/>
    <lineage>
        <taxon>Eukaryota</taxon>
        <taxon>Metazoa</taxon>
        <taxon>Cnidaria</taxon>
        <taxon>Anthozoa</taxon>
        <taxon>Hexacorallia</taxon>
        <taxon>Scleractinia</taxon>
        <taxon>Astrocoeniina</taxon>
        <taxon>Acroporidae</taxon>
        <taxon>Acropora</taxon>
    </lineage>
</organism>
<feature type="transmembrane region" description="Helical" evidence="6">
    <location>
        <begin position="29"/>
        <end position="48"/>
    </location>
</feature>
<evidence type="ECO:0000256" key="1">
    <source>
        <dbReference type="ARBA" id="ARBA00022679"/>
    </source>
</evidence>
<keyword evidence="6" id="KW-1133">Transmembrane helix</keyword>
<evidence type="ECO:0000256" key="3">
    <source>
        <dbReference type="PIRSR" id="PIRSR637359-1"/>
    </source>
</evidence>
<keyword evidence="6" id="KW-0472">Membrane</keyword>
<comment type="caution">
    <text evidence="8">The sequence shown here is derived from an EMBL/GenBank/DDBJ whole genome shotgun (WGS) entry which is preliminary data.</text>
</comment>
<evidence type="ECO:0000313" key="9">
    <source>
        <dbReference type="Proteomes" id="UP001249851"/>
    </source>
</evidence>
<evidence type="ECO:0000313" key="8">
    <source>
        <dbReference type="EMBL" id="KAK2562481.1"/>
    </source>
</evidence>
<feature type="active site" description="For sulfotransferase activity" evidence="3">
    <location>
        <position position="119"/>
    </location>
</feature>
<name>A0AAD9QJG9_ACRCE</name>
<dbReference type="SUPFAM" id="SSF52540">
    <property type="entry name" value="P-loop containing nucleoside triphosphate hydrolases"/>
    <property type="match status" value="1"/>
</dbReference>
<evidence type="ECO:0000256" key="6">
    <source>
        <dbReference type="SAM" id="Phobius"/>
    </source>
</evidence>
<keyword evidence="2" id="KW-0325">Glycoprotein</keyword>
<dbReference type="EMBL" id="JARQWQ010000028">
    <property type="protein sequence ID" value="KAK2562481.1"/>
    <property type="molecule type" value="Genomic_DNA"/>
</dbReference>
<dbReference type="Proteomes" id="UP001249851">
    <property type="component" value="Unassembled WGS sequence"/>
</dbReference>
<proteinExistence type="predicted"/>
<dbReference type="GO" id="GO:0008467">
    <property type="term" value="F:[heparan sulfate]-glucosamine 3-sulfotransferase activity"/>
    <property type="evidence" value="ECO:0007669"/>
    <property type="project" value="TreeGrafter"/>
</dbReference>
<dbReference type="Pfam" id="PF00685">
    <property type="entry name" value="Sulfotransfer_1"/>
    <property type="match status" value="1"/>
</dbReference>
<feature type="binding site" evidence="4">
    <location>
        <begin position="119"/>
        <end position="123"/>
    </location>
    <ligand>
        <name>3'-phosphoadenylyl sulfate</name>
        <dbReference type="ChEBI" id="CHEBI:58339"/>
    </ligand>
</feature>
<feature type="binding site" evidence="4">
    <location>
        <begin position="327"/>
        <end position="331"/>
    </location>
    <ligand>
        <name>3'-phosphoadenylyl sulfate</name>
        <dbReference type="ChEBI" id="CHEBI:58339"/>
    </ligand>
</feature>
<dbReference type="InterPro" id="IPR027417">
    <property type="entry name" value="P-loop_NTPase"/>
</dbReference>
<dbReference type="PANTHER" id="PTHR10605:SF72">
    <property type="entry name" value="HEPARAN SULFATE 3-O SULFOTRANSFERASE-B, ISOFORM A"/>
    <property type="match status" value="1"/>
</dbReference>
<reference evidence="8" key="2">
    <citation type="journal article" date="2023" name="Science">
        <title>Genomic signatures of disease resistance in endangered staghorn corals.</title>
        <authorList>
            <person name="Vollmer S.V."/>
            <person name="Selwyn J.D."/>
            <person name="Despard B.A."/>
            <person name="Roesel C.L."/>
        </authorList>
    </citation>
    <scope>NUCLEOTIDE SEQUENCE</scope>
    <source>
        <strain evidence="8">K2</strain>
    </source>
</reference>
<feature type="domain" description="Sulfotransferase" evidence="7">
    <location>
        <begin position="111"/>
        <end position="313"/>
    </location>
</feature>
<accession>A0AAD9QJG9</accession>
<keyword evidence="9" id="KW-1185">Reference proteome</keyword>
<feature type="disulfide bond" evidence="5">
    <location>
        <begin position="308"/>
        <end position="322"/>
    </location>
</feature>